<protein>
    <submittedName>
        <fullName evidence="2">Uncharacterized protein</fullName>
    </submittedName>
</protein>
<keyword evidence="1" id="KW-0812">Transmembrane</keyword>
<accession>A0A5N6X753</accession>
<dbReference type="AlphaFoldDB" id="A0A5N6X753"/>
<keyword evidence="3" id="KW-1185">Reference proteome</keyword>
<evidence type="ECO:0000313" key="2">
    <source>
        <dbReference type="EMBL" id="KAE8327410.1"/>
    </source>
</evidence>
<keyword evidence="1" id="KW-1133">Transmembrane helix</keyword>
<gene>
    <name evidence="2" type="ORF">BDV39DRAFT_175544</name>
</gene>
<dbReference type="Proteomes" id="UP000325945">
    <property type="component" value="Unassembled WGS sequence"/>
</dbReference>
<sequence length="76" mass="8615">MCAWFGKGTSSPNVTLLCYNTAFVVFLFCSLASYILYIPVRKGNLRSTWLGTRWTRGHVLLDFLFNGGMTQRVCTL</sequence>
<proteinExistence type="predicted"/>
<organism evidence="2 3">
    <name type="scientific">Aspergillus sergii</name>
    <dbReference type="NCBI Taxonomy" id="1034303"/>
    <lineage>
        <taxon>Eukaryota</taxon>
        <taxon>Fungi</taxon>
        <taxon>Dikarya</taxon>
        <taxon>Ascomycota</taxon>
        <taxon>Pezizomycotina</taxon>
        <taxon>Eurotiomycetes</taxon>
        <taxon>Eurotiomycetidae</taxon>
        <taxon>Eurotiales</taxon>
        <taxon>Aspergillaceae</taxon>
        <taxon>Aspergillus</taxon>
        <taxon>Aspergillus subgen. Circumdati</taxon>
    </lineage>
</organism>
<feature type="transmembrane region" description="Helical" evidence="1">
    <location>
        <begin position="14"/>
        <end position="37"/>
    </location>
</feature>
<name>A0A5N6X753_9EURO</name>
<evidence type="ECO:0000256" key="1">
    <source>
        <dbReference type="SAM" id="Phobius"/>
    </source>
</evidence>
<reference evidence="3" key="1">
    <citation type="submission" date="2019-04" db="EMBL/GenBank/DDBJ databases">
        <title>Friends and foes A comparative genomics studyof 23 Aspergillus species from section Flavi.</title>
        <authorList>
            <consortium name="DOE Joint Genome Institute"/>
            <person name="Kjaerbolling I."/>
            <person name="Vesth T."/>
            <person name="Frisvad J.C."/>
            <person name="Nybo J.L."/>
            <person name="Theobald S."/>
            <person name="Kildgaard S."/>
            <person name="Isbrandt T."/>
            <person name="Kuo A."/>
            <person name="Sato A."/>
            <person name="Lyhne E.K."/>
            <person name="Kogle M.E."/>
            <person name="Wiebenga A."/>
            <person name="Kun R.S."/>
            <person name="Lubbers R.J."/>
            <person name="Makela M.R."/>
            <person name="Barry K."/>
            <person name="Chovatia M."/>
            <person name="Clum A."/>
            <person name="Daum C."/>
            <person name="Haridas S."/>
            <person name="He G."/>
            <person name="LaButti K."/>
            <person name="Lipzen A."/>
            <person name="Mondo S."/>
            <person name="Riley R."/>
            <person name="Salamov A."/>
            <person name="Simmons B.A."/>
            <person name="Magnuson J.K."/>
            <person name="Henrissat B."/>
            <person name="Mortensen U.H."/>
            <person name="Larsen T.O."/>
            <person name="Devries R.P."/>
            <person name="Grigoriev I.V."/>
            <person name="Machida M."/>
            <person name="Baker S.E."/>
            <person name="Andersen M.R."/>
        </authorList>
    </citation>
    <scope>NUCLEOTIDE SEQUENCE [LARGE SCALE GENOMIC DNA]</scope>
    <source>
        <strain evidence="3">CBS 130017</strain>
    </source>
</reference>
<dbReference type="EMBL" id="ML741792">
    <property type="protein sequence ID" value="KAE8327410.1"/>
    <property type="molecule type" value="Genomic_DNA"/>
</dbReference>
<keyword evidence="1" id="KW-0472">Membrane</keyword>
<evidence type="ECO:0000313" key="3">
    <source>
        <dbReference type="Proteomes" id="UP000325945"/>
    </source>
</evidence>